<keyword evidence="2" id="KW-0812">Transmembrane</keyword>
<evidence type="ECO:0000313" key="3">
    <source>
        <dbReference type="EMBL" id="MDL5160479.1"/>
    </source>
</evidence>
<reference evidence="3 4" key="1">
    <citation type="submission" date="2023-06" db="EMBL/GenBank/DDBJ databases">
        <title>Actinomycetospora Odt1-22.</title>
        <authorList>
            <person name="Supong K."/>
        </authorList>
    </citation>
    <scope>NUCLEOTIDE SEQUENCE [LARGE SCALE GENOMIC DNA]</scope>
    <source>
        <strain evidence="3 4">Odt1-22</strain>
    </source>
</reference>
<feature type="transmembrane region" description="Helical" evidence="2">
    <location>
        <begin position="12"/>
        <end position="37"/>
    </location>
</feature>
<organism evidence="3 4">
    <name type="scientific">Actinomycetospora termitidis</name>
    <dbReference type="NCBI Taxonomy" id="3053470"/>
    <lineage>
        <taxon>Bacteria</taxon>
        <taxon>Bacillati</taxon>
        <taxon>Actinomycetota</taxon>
        <taxon>Actinomycetes</taxon>
        <taxon>Pseudonocardiales</taxon>
        <taxon>Pseudonocardiaceae</taxon>
        <taxon>Actinomycetospora</taxon>
    </lineage>
</organism>
<keyword evidence="4" id="KW-1185">Reference proteome</keyword>
<evidence type="ECO:0000313" key="4">
    <source>
        <dbReference type="Proteomes" id="UP001231924"/>
    </source>
</evidence>
<feature type="region of interest" description="Disordered" evidence="1">
    <location>
        <begin position="43"/>
        <end position="73"/>
    </location>
</feature>
<dbReference type="EMBL" id="JASVWF010000011">
    <property type="protein sequence ID" value="MDL5160479.1"/>
    <property type="molecule type" value="Genomic_DNA"/>
</dbReference>
<protein>
    <submittedName>
        <fullName evidence="3">Uncharacterized protein</fullName>
    </submittedName>
</protein>
<dbReference type="RefSeq" id="WP_286057082.1">
    <property type="nucleotide sequence ID" value="NZ_JASVWF010000011.1"/>
</dbReference>
<name>A0ABT7MIG6_9PSEU</name>
<keyword evidence="2" id="KW-0472">Membrane</keyword>
<evidence type="ECO:0000256" key="1">
    <source>
        <dbReference type="SAM" id="MobiDB-lite"/>
    </source>
</evidence>
<sequence length="280" mass="28050">MSMVSEEEQRAARAKVITALGVFALVLVAVIIGLIWAGHQSSPAGSDAGAAPSDAATPPAAAGSGGPAAPGGWDVAAETALATRLMRQFPDTASMPQTLAPSGLPVIDVPDPTRTNTSGVGEGFPATPEGAIGQLAALEVVGLADLNPDTYNAVYRSVSLPGAPDPAATPLGVQVDKVYSQVVLQGSTGQPISSRWQLAGAQVKGVTSGGRSVVVCVAGELQLAQVNSAQTGTGDCQAMRWTGSDWRIAPVPVASAAPVTWPGSPAFVQAGYHPTNGGPV</sequence>
<feature type="compositionally biased region" description="Low complexity" evidence="1">
    <location>
        <begin position="43"/>
        <end position="62"/>
    </location>
</feature>
<gene>
    <name evidence="3" type="ORF">QRT03_31245</name>
</gene>
<keyword evidence="2" id="KW-1133">Transmembrane helix</keyword>
<accession>A0ABT7MIG6</accession>
<evidence type="ECO:0000256" key="2">
    <source>
        <dbReference type="SAM" id="Phobius"/>
    </source>
</evidence>
<proteinExistence type="predicted"/>
<comment type="caution">
    <text evidence="3">The sequence shown here is derived from an EMBL/GenBank/DDBJ whole genome shotgun (WGS) entry which is preliminary data.</text>
</comment>
<dbReference type="Proteomes" id="UP001231924">
    <property type="component" value="Unassembled WGS sequence"/>
</dbReference>